<keyword evidence="3" id="KW-1134">Transmembrane beta strand</keyword>
<dbReference type="Gene3D" id="3.30.1330.60">
    <property type="entry name" value="OmpA-like domain"/>
    <property type="match status" value="1"/>
</dbReference>
<evidence type="ECO:0000256" key="4">
    <source>
        <dbReference type="ARBA" id="ARBA00022692"/>
    </source>
</evidence>
<dbReference type="PRINTS" id="PR01021">
    <property type="entry name" value="OMPADOMAIN"/>
</dbReference>
<dbReference type="InterPro" id="IPR036737">
    <property type="entry name" value="OmpA-like_sf"/>
</dbReference>
<keyword evidence="14" id="KW-1185">Reference proteome</keyword>
<dbReference type="SUPFAM" id="SSF103088">
    <property type="entry name" value="OmpA-like"/>
    <property type="match status" value="1"/>
</dbReference>
<keyword evidence="6" id="KW-0406">Ion transport</keyword>
<evidence type="ECO:0000256" key="2">
    <source>
        <dbReference type="ARBA" id="ARBA00022448"/>
    </source>
</evidence>
<protein>
    <submittedName>
        <fullName evidence="13">OmpA family protein</fullName>
    </submittedName>
</protein>
<keyword evidence="5 11" id="KW-0732">Signal</keyword>
<dbReference type="AlphaFoldDB" id="A0A858R6K8"/>
<proteinExistence type="predicted"/>
<evidence type="ECO:0000259" key="12">
    <source>
        <dbReference type="PROSITE" id="PS51123"/>
    </source>
</evidence>
<dbReference type="KEGG" id="acru:HHL28_07930"/>
<keyword evidence="4" id="KW-0812">Transmembrane</keyword>
<dbReference type="Gene3D" id="2.40.160.20">
    <property type="match status" value="1"/>
</dbReference>
<dbReference type="SUPFAM" id="SSF56925">
    <property type="entry name" value="OMPA-like"/>
    <property type="match status" value="1"/>
</dbReference>
<dbReference type="GO" id="GO:0009279">
    <property type="term" value="C:cell outer membrane"/>
    <property type="evidence" value="ECO:0007669"/>
    <property type="project" value="UniProtKB-SubCell"/>
</dbReference>
<dbReference type="PROSITE" id="PS51123">
    <property type="entry name" value="OMPA_2"/>
    <property type="match status" value="1"/>
</dbReference>
<keyword evidence="7" id="KW-0626">Porin</keyword>
<evidence type="ECO:0000256" key="1">
    <source>
        <dbReference type="ARBA" id="ARBA00004571"/>
    </source>
</evidence>
<organism evidence="13 14">
    <name type="scientific">Aerophototrophica crusticola</name>
    <dbReference type="NCBI Taxonomy" id="1709002"/>
    <lineage>
        <taxon>Bacteria</taxon>
        <taxon>Pseudomonadati</taxon>
        <taxon>Pseudomonadota</taxon>
        <taxon>Alphaproteobacteria</taxon>
        <taxon>Rhodospirillales</taxon>
        <taxon>Rhodospirillaceae</taxon>
        <taxon>Aerophototrophica</taxon>
    </lineage>
</organism>
<dbReference type="InterPro" id="IPR011250">
    <property type="entry name" value="OMP/PagP_B-barrel"/>
</dbReference>
<feature type="domain" description="OmpA-like" evidence="12">
    <location>
        <begin position="241"/>
        <end position="355"/>
    </location>
</feature>
<dbReference type="InterPro" id="IPR006665">
    <property type="entry name" value="OmpA-like"/>
</dbReference>
<dbReference type="PANTHER" id="PTHR30329:SF21">
    <property type="entry name" value="LIPOPROTEIN YIAD-RELATED"/>
    <property type="match status" value="1"/>
</dbReference>
<evidence type="ECO:0000313" key="13">
    <source>
        <dbReference type="EMBL" id="QJE73025.1"/>
    </source>
</evidence>
<dbReference type="InterPro" id="IPR006690">
    <property type="entry name" value="OMPA-like_CS"/>
</dbReference>
<feature type="chain" id="PRO_5033056381" evidence="11">
    <location>
        <begin position="23"/>
        <end position="355"/>
    </location>
</feature>
<dbReference type="Pfam" id="PF13505">
    <property type="entry name" value="OMP_b-brl"/>
    <property type="match status" value="1"/>
</dbReference>
<evidence type="ECO:0000256" key="3">
    <source>
        <dbReference type="ARBA" id="ARBA00022452"/>
    </source>
</evidence>
<dbReference type="Proteomes" id="UP000501891">
    <property type="component" value="Chromosome"/>
</dbReference>
<evidence type="ECO:0000256" key="11">
    <source>
        <dbReference type="SAM" id="SignalP"/>
    </source>
</evidence>
<dbReference type="CDD" id="cd07185">
    <property type="entry name" value="OmpA_C-like"/>
    <property type="match status" value="1"/>
</dbReference>
<dbReference type="InterPro" id="IPR027385">
    <property type="entry name" value="Beta-barrel_OMP"/>
</dbReference>
<evidence type="ECO:0000256" key="5">
    <source>
        <dbReference type="ARBA" id="ARBA00022729"/>
    </source>
</evidence>
<name>A0A858R6K8_9PROT</name>
<reference evidence="13" key="1">
    <citation type="submission" date="2020-04" db="EMBL/GenBank/DDBJ databases">
        <title>A desert anoxygenic phototrophic bacterium fixes CO2 using RubisCO under aerobic conditions.</title>
        <authorList>
            <person name="Tang K."/>
        </authorList>
    </citation>
    <scope>NUCLEOTIDE SEQUENCE [LARGE SCALE GENOMIC DNA]</scope>
    <source>
        <strain evidence="13">MIMtkB3</strain>
    </source>
</reference>
<dbReference type="PANTHER" id="PTHR30329">
    <property type="entry name" value="STATOR ELEMENT OF FLAGELLAR MOTOR COMPLEX"/>
    <property type="match status" value="1"/>
</dbReference>
<dbReference type="GO" id="GO:0006811">
    <property type="term" value="P:monoatomic ion transport"/>
    <property type="evidence" value="ECO:0007669"/>
    <property type="project" value="UniProtKB-KW"/>
</dbReference>
<evidence type="ECO:0000256" key="9">
    <source>
        <dbReference type="ARBA" id="ARBA00023237"/>
    </source>
</evidence>
<dbReference type="EMBL" id="CP051775">
    <property type="protein sequence ID" value="QJE73025.1"/>
    <property type="molecule type" value="Genomic_DNA"/>
</dbReference>
<accession>A0A858R6K8</accession>
<evidence type="ECO:0000256" key="7">
    <source>
        <dbReference type="ARBA" id="ARBA00023114"/>
    </source>
</evidence>
<evidence type="ECO:0000313" key="14">
    <source>
        <dbReference type="Proteomes" id="UP000501891"/>
    </source>
</evidence>
<keyword evidence="9" id="KW-0998">Cell outer membrane</keyword>
<sequence length="355" mass="37266">MTFRTLLLGTALAAAIPAAALAETTQGFYFGSQVGASWLEDTKYNGPVTNKADFKTAISSVVELGYQLDNGLRFGVEGGYGVHTIGDIVGGVAGRSGGNGSTSALTLMGVAAYSIDTGTPLSPFFGGGVGVARIGLRDAGALFSANQFADEKDTTVAYQLNAGLNYSILSNMDATLSYRYLRAEPVKMATTTGNNFEFDYDNHSVLVGIRVLFGAPTRTVAPTPAPQPVVQQPAPVAQPAVAAPTISRNFTVFFDWNKSTLTADAEQVLRNVARDAMTGKVAAVQVTGYTDTSGSPTYNQKLSEARAAAVREFLVSQGLTADQIATAGRGETELLVPTADNVREPSNRRAVILFP</sequence>
<dbReference type="InterPro" id="IPR050330">
    <property type="entry name" value="Bact_OuterMem_StrucFunc"/>
</dbReference>
<comment type="subcellular location">
    <subcellularLocation>
        <location evidence="1">Cell outer membrane</location>
        <topology evidence="1">Multi-pass membrane protein</topology>
    </subcellularLocation>
</comment>
<dbReference type="Pfam" id="PF00691">
    <property type="entry name" value="OmpA"/>
    <property type="match status" value="1"/>
</dbReference>
<evidence type="ECO:0000256" key="8">
    <source>
        <dbReference type="ARBA" id="ARBA00023136"/>
    </source>
</evidence>
<dbReference type="PROSITE" id="PS01068">
    <property type="entry name" value="OMPA_1"/>
    <property type="match status" value="1"/>
</dbReference>
<evidence type="ECO:0000256" key="6">
    <source>
        <dbReference type="ARBA" id="ARBA00023065"/>
    </source>
</evidence>
<dbReference type="GO" id="GO:0015288">
    <property type="term" value="F:porin activity"/>
    <property type="evidence" value="ECO:0007669"/>
    <property type="project" value="UniProtKB-KW"/>
</dbReference>
<dbReference type="InterPro" id="IPR006664">
    <property type="entry name" value="OMP_bac"/>
</dbReference>
<evidence type="ECO:0000256" key="10">
    <source>
        <dbReference type="PROSITE-ProRule" id="PRU00473"/>
    </source>
</evidence>
<gene>
    <name evidence="13" type="ORF">HHL28_07930</name>
</gene>
<keyword evidence="2" id="KW-0813">Transport</keyword>
<dbReference type="GO" id="GO:0046930">
    <property type="term" value="C:pore complex"/>
    <property type="evidence" value="ECO:0007669"/>
    <property type="project" value="UniProtKB-KW"/>
</dbReference>
<keyword evidence="8 10" id="KW-0472">Membrane</keyword>
<feature type="signal peptide" evidence="11">
    <location>
        <begin position="1"/>
        <end position="22"/>
    </location>
</feature>